<gene>
    <name evidence="3" type="ORF">METZ01_LOCUS286386</name>
</gene>
<protein>
    <recommendedName>
        <fullName evidence="4">Isoprenyl transferase</fullName>
    </recommendedName>
</protein>
<evidence type="ECO:0000313" key="3">
    <source>
        <dbReference type="EMBL" id="SVC33532.1"/>
    </source>
</evidence>
<accession>A0A382LEG5</accession>
<keyword evidence="2" id="KW-0808">Transferase</keyword>
<dbReference type="CDD" id="cd00475">
    <property type="entry name" value="Cis_IPPS"/>
    <property type="match status" value="1"/>
</dbReference>
<dbReference type="InterPro" id="IPR018520">
    <property type="entry name" value="UPP_synth-like_CS"/>
</dbReference>
<dbReference type="HAMAP" id="MF_01139">
    <property type="entry name" value="ISPT"/>
    <property type="match status" value="1"/>
</dbReference>
<dbReference type="GO" id="GO:0016094">
    <property type="term" value="P:polyprenol biosynthetic process"/>
    <property type="evidence" value="ECO:0007669"/>
    <property type="project" value="TreeGrafter"/>
</dbReference>
<dbReference type="FunFam" id="3.40.1180.10:FF:000001">
    <property type="entry name" value="(2E,6E)-farnesyl-diphosphate-specific ditrans,polycis-undecaprenyl-diphosphate synthase"/>
    <property type="match status" value="1"/>
</dbReference>
<evidence type="ECO:0000256" key="1">
    <source>
        <dbReference type="ARBA" id="ARBA00001946"/>
    </source>
</evidence>
<dbReference type="SUPFAM" id="SSF64005">
    <property type="entry name" value="Undecaprenyl diphosphate synthase"/>
    <property type="match status" value="1"/>
</dbReference>
<dbReference type="InterPro" id="IPR001441">
    <property type="entry name" value="UPP_synth-like"/>
</dbReference>
<comment type="cofactor">
    <cofactor evidence="1">
        <name>Mg(2+)</name>
        <dbReference type="ChEBI" id="CHEBI:18420"/>
    </cofactor>
</comment>
<dbReference type="PANTHER" id="PTHR10291">
    <property type="entry name" value="DEHYDRODOLICHYL DIPHOSPHATE SYNTHASE FAMILY MEMBER"/>
    <property type="match status" value="1"/>
</dbReference>
<dbReference type="PROSITE" id="PS01066">
    <property type="entry name" value="UPP_SYNTHASE"/>
    <property type="match status" value="1"/>
</dbReference>
<dbReference type="Gene3D" id="3.40.1180.10">
    <property type="entry name" value="Decaprenyl diphosphate synthase-like"/>
    <property type="match status" value="1"/>
</dbReference>
<dbReference type="EMBL" id="UINC01085720">
    <property type="protein sequence ID" value="SVC33532.1"/>
    <property type="molecule type" value="Genomic_DNA"/>
</dbReference>
<dbReference type="NCBIfam" id="NF011405">
    <property type="entry name" value="PRK14830.1"/>
    <property type="match status" value="1"/>
</dbReference>
<reference evidence="3" key="1">
    <citation type="submission" date="2018-05" db="EMBL/GenBank/DDBJ databases">
        <authorList>
            <person name="Lanie J.A."/>
            <person name="Ng W.-L."/>
            <person name="Kazmierczak K.M."/>
            <person name="Andrzejewski T.M."/>
            <person name="Davidsen T.M."/>
            <person name="Wayne K.J."/>
            <person name="Tettelin H."/>
            <person name="Glass J.I."/>
            <person name="Rusch D."/>
            <person name="Podicherti R."/>
            <person name="Tsui H.-C.T."/>
            <person name="Winkler M.E."/>
        </authorList>
    </citation>
    <scope>NUCLEOTIDE SEQUENCE</scope>
</reference>
<dbReference type="GO" id="GO:0045547">
    <property type="term" value="F:ditrans,polycis-polyprenyl diphosphate synthase [(2E,6E)-farnesyl diphosphate specific] activity"/>
    <property type="evidence" value="ECO:0007669"/>
    <property type="project" value="TreeGrafter"/>
</dbReference>
<dbReference type="AlphaFoldDB" id="A0A382LEG5"/>
<sequence length="255" mass="29858">MDLSSINSLLLEKINLTQMPRHIAIIMDGNGRWAKKNSLPRIQGHWEGVKTVDRIVTLCRKIDIEALTLYSFSDENWSRPHAEINALMKILDHYLKKELKRMKEENIRFNTIGQIEELPSEIQTLIINTKDYTKDCNGMTLTLALSYGGRQEILKSVQQIAEKVQTGELRVEDIDYSIFENFLQTKSLPDPDLLIRTSGEIRVSNFLLYQIAYTELHYTQVLWPEFKEEDLLHAIIDFQKRERRFGMTQEQIIKM</sequence>
<name>A0A382LEG5_9ZZZZ</name>
<dbReference type="Pfam" id="PF01255">
    <property type="entry name" value="Prenyltransf"/>
    <property type="match status" value="1"/>
</dbReference>
<dbReference type="InterPro" id="IPR036424">
    <property type="entry name" value="UPP_synth-like_sf"/>
</dbReference>
<organism evidence="3">
    <name type="scientific">marine metagenome</name>
    <dbReference type="NCBI Taxonomy" id="408172"/>
    <lineage>
        <taxon>unclassified sequences</taxon>
        <taxon>metagenomes</taxon>
        <taxon>ecological metagenomes</taxon>
    </lineage>
</organism>
<dbReference type="PANTHER" id="PTHR10291:SF0">
    <property type="entry name" value="DEHYDRODOLICHYL DIPHOSPHATE SYNTHASE 2"/>
    <property type="match status" value="1"/>
</dbReference>
<evidence type="ECO:0000256" key="2">
    <source>
        <dbReference type="ARBA" id="ARBA00022679"/>
    </source>
</evidence>
<proteinExistence type="inferred from homology"/>
<evidence type="ECO:0008006" key="4">
    <source>
        <dbReference type="Google" id="ProtNLM"/>
    </source>
</evidence>
<dbReference type="NCBIfam" id="TIGR00055">
    <property type="entry name" value="uppS"/>
    <property type="match status" value="1"/>
</dbReference>